<keyword evidence="2" id="KW-1185">Reference proteome</keyword>
<feature type="region of interest" description="Disordered" evidence="1">
    <location>
        <begin position="116"/>
        <end position="135"/>
    </location>
</feature>
<sequence length="272" mass="32346">IESRKKSQLLVIEYLQGFQLLKTEMICHKCNTNMNIKWVDGYFWRCPKKSCHTKVSIRKRLLSTRHFRKLFENVIQNLSFFTSSKGKHTVLRSINVRKRKNERALSLTPNCKKRKEKSRFSLRTGGPPTGHLPPERTPNTEWRWKFVDLPKLPVPEEAFKFVRILDEIIVACDGKKFRDHLNPNEELAFEEIISKFYDISLYLVRDPKYQLCIKLVQKKKTENGIFNFPYIIPINAVPWIRKTIARILREYDDSERLPPMPTVDFPFSYKRN</sequence>
<evidence type="ECO:0000313" key="3">
    <source>
        <dbReference type="WBParaSite" id="Minc3s05355g38080"/>
    </source>
</evidence>
<dbReference type="WBParaSite" id="Minc3s05355g38080">
    <property type="protein sequence ID" value="Minc3s05355g38080"/>
    <property type="gene ID" value="Minc3s05355g38080"/>
</dbReference>
<dbReference type="AlphaFoldDB" id="A0A914NCD7"/>
<name>A0A914NCD7_MELIC</name>
<dbReference type="Proteomes" id="UP000887563">
    <property type="component" value="Unplaced"/>
</dbReference>
<protein>
    <submittedName>
        <fullName evidence="3">Uncharacterized protein</fullName>
    </submittedName>
</protein>
<accession>A0A914NCD7</accession>
<organism evidence="2 3">
    <name type="scientific">Meloidogyne incognita</name>
    <name type="common">Southern root-knot nematode worm</name>
    <name type="synonym">Oxyuris incognita</name>
    <dbReference type="NCBI Taxonomy" id="6306"/>
    <lineage>
        <taxon>Eukaryota</taxon>
        <taxon>Metazoa</taxon>
        <taxon>Ecdysozoa</taxon>
        <taxon>Nematoda</taxon>
        <taxon>Chromadorea</taxon>
        <taxon>Rhabditida</taxon>
        <taxon>Tylenchina</taxon>
        <taxon>Tylenchomorpha</taxon>
        <taxon>Tylenchoidea</taxon>
        <taxon>Meloidogynidae</taxon>
        <taxon>Meloidogyninae</taxon>
        <taxon>Meloidogyne</taxon>
        <taxon>Meloidogyne incognita group</taxon>
    </lineage>
</organism>
<evidence type="ECO:0000256" key="1">
    <source>
        <dbReference type="SAM" id="MobiDB-lite"/>
    </source>
</evidence>
<proteinExistence type="predicted"/>
<evidence type="ECO:0000313" key="2">
    <source>
        <dbReference type="Proteomes" id="UP000887563"/>
    </source>
</evidence>
<reference evidence="3" key="1">
    <citation type="submission" date="2022-11" db="UniProtKB">
        <authorList>
            <consortium name="WormBaseParasite"/>
        </authorList>
    </citation>
    <scope>IDENTIFICATION</scope>
</reference>